<accession>A0ACB8B252</accession>
<evidence type="ECO:0000313" key="2">
    <source>
        <dbReference type="Proteomes" id="UP000790709"/>
    </source>
</evidence>
<sequence length="75" mass="8142">LPTNPILLAACFLVVVLHVLAGVSRANSGFMLAALRAIIAATFWFSKGNKSTPSNITNEEYQLLKNLPKDLRSTL</sequence>
<feature type="non-terminal residue" evidence="1">
    <location>
        <position position="75"/>
    </location>
</feature>
<dbReference type="EMBL" id="MU266687">
    <property type="protein sequence ID" value="KAH7919178.1"/>
    <property type="molecule type" value="Genomic_DNA"/>
</dbReference>
<dbReference type="Proteomes" id="UP000790709">
    <property type="component" value="Unassembled WGS sequence"/>
</dbReference>
<proteinExistence type="predicted"/>
<name>A0ACB8B252_9AGAM</name>
<reference evidence="1" key="1">
    <citation type="journal article" date="2021" name="New Phytol.">
        <title>Evolutionary innovations through gain and loss of genes in the ectomycorrhizal Boletales.</title>
        <authorList>
            <person name="Wu G."/>
            <person name="Miyauchi S."/>
            <person name="Morin E."/>
            <person name="Kuo A."/>
            <person name="Drula E."/>
            <person name="Varga T."/>
            <person name="Kohler A."/>
            <person name="Feng B."/>
            <person name="Cao Y."/>
            <person name="Lipzen A."/>
            <person name="Daum C."/>
            <person name="Hundley H."/>
            <person name="Pangilinan J."/>
            <person name="Johnson J."/>
            <person name="Barry K."/>
            <person name="LaButti K."/>
            <person name="Ng V."/>
            <person name="Ahrendt S."/>
            <person name="Min B."/>
            <person name="Choi I.G."/>
            <person name="Park H."/>
            <person name="Plett J.M."/>
            <person name="Magnuson J."/>
            <person name="Spatafora J.W."/>
            <person name="Nagy L.G."/>
            <person name="Henrissat B."/>
            <person name="Grigoriev I.V."/>
            <person name="Yang Z.L."/>
            <person name="Xu J."/>
            <person name="Martin F.M."/>
        </authorList>
    </citation>
    <scope>NUCLEOTIDE SEQUENCE</scope>
    <source>
        <strain evidence="1">KUC20120723A-06</strain>
    </source>
</reference>
<feature type="non-terminal residue" evidence="1">
    <location>
        <position position="1"/>
    </location>
</feature>
<keyword evidence="2" id="KW-1185">Reference proteome</keyword>
<comment type="caution">
    <text evidence="1">The sequence shown here is derived from an EMBL/GenBank/DDBJ whole genome shotgun (WGS) entry which is preliminary data.</text>
</comment>
<protein>
    <submittedName>
        <fullName evidence="1">Uncharacterized protein</fullName>
    </submittedName>
</protein>
<gene>
    <name evidence="1" type="ORF">BV22DRAFT_984109</name>
</gene>
<organism evidence="1 2">
    <name type="scientific">Leucogyrophana mollusca</name>
    <dbReference type="NCBI Taxonomy" id="85980"/>
    <lineage>
        <taxon>Eukaryota</taxon>
        <taxon>Fungi</taxon>
        <taxon>Dikarya</taxon>
        <taxon>Basidiomycota</taxon>
        <taxon>Agaricomycotina</taxon>
        <taxon>Agaricomycetes</taxon>
        <taxon>Agaricomycetidae</taxon>
        <taxon>Boletales</taxon>
        <taxon>Boletales incertae sedis</taxon>
        <taxon>Leucogyrophana</taxon>
    </lineage>
</organism>
<evidence type="ECO:0000313" key="1">
    <source>
        <dbReference type="EMBL" id="KAH7919178.1"/>
    </source>
</evidence>